<organism evidence="1">
    <name type="scientific">marine sediment metagenome</name>
    <dbReference type="NCBI Taxonomy" id="412755"/>
    <lineage>
        <taxon>unclassified sequences</taxon>
        <taxon>metagenomes</taxon>
        <taxon>ecological metagenomes</taxon>
    </lineage>
</organism>
<accession>A0A0F9CQU7</accession>
<proteinExistence type="predicted"/>
<gene>
    <name evidence="1" type="ORF">LCGC14_2294170</name>
</gene>
<protein>
    <submittedName>
        <fullName evidence="1">Uncharacterized protein</fullName>
    </submittedName>
</protein>
<comment type="caution">
    <text evidence="1">The sequence shown here is derived from an EMBL/GenBank/DDBJ whole genome shotgun (WGS) entry which is preliminary data.</text>
</comment>
<reference evidence="1" key="1">
    <citation type="journal article" date="2015" name="Nature">
        <title>Complex archaea that bridge the gap between prokaryotes and eukaryotes.</title>
        <authorList>
            <person name="Spang A."/>
            <person name="Saw J.H."/>
            <person name="Jorgensen S.L."/>
            <person name="Zaremba-Niedzwiedzka K."/>
            <person name="Martijn J."/>
            <person name="Lind A.E."/>
            <person name="van Eijk R."/>
            <person name="Schleper C."/>
            <person name="Guy L."/>
            <person name="Ettema T.J."/>
        </authorList>
    </citation>
    <scope>NUCLEOTIDE SEQUENCE</scope>
</reference>
<dbReference type="AlphaFoldDB" id="A0A0F9CQU7"/>
<evidence type="ECO:0000313" key="1">
    <source>
        <dbReference type="EMBL" id="KKL51569.1"/>
    </source>
</evidence>
<name>A0A0F9CQU7_9ZZZZ</name>
<sequence>MCLKKITKVYKPSLFNLWMPKFAYKSGAGWKLFDRVDGKYVFSWIIETANEKLKLPIGVFINEKDFRPSHAINKKLGDSNIKYNYGWHIFEEKIELWPDDICMRVEYEGAHTFGTNRWGNLDCNTIVAKYMKILEE</sequence>
<dbReference type="EMBL" id="LAZR01032202">
    <property type="protein sequence ID" value="KKL51569.1"/>
    <property type="molecule type" value="Genomic_DNA"/>
</dbReference>